<sequence>MLSIAISVLWFLIGLIILAGIVYLAIWVIEQFIPPKVKQGVWVIVLLLALIALITALAGGGGHAINPFR</sequence>
<accession>A0A973W0H7</accession>
<keyword evidence="1" id="KW-0472">Membrane</keyword>
<name>A0A973W0H7_9BRAD</name>
<keyword evidence="1" id="KW-0812">Transmembrane</keyword>
<organism evidence="2">
    <name type="scientific">Bradyrhizobium septentrionale</name>
    <dbReference type="NCBI Taxonomy" id="1404411"/>
    <lineage>
        <taxon>Bacteria</taxon>
        <taxon>Pseudomonadati</taxon>
        <taxon>Pseudomonadota</taxon>
        <taxon>Alphaproteobacteria</taxon>
        <taxon>Hyphomicrobiales</taxon>
        <taxon>Nitrobacteraceae</taxon>
        <taxon>Bradyrhizobium</taxon>
    </lineage>
</organism>
<dbReference type="RefSeq" id="WP_166204339.1">
    <property type="nucleotide sequence ID" value="NZ_CP088285.1"/>
</dbReference>
<comment type="caution">
    <text evidence="2">The sequence shown here is derived from an EMBL/GenBank/DDBJ whole genome shotgun (WGS) entry which is preliminary data.</text>
</comment>
<gene>
    <name evidence="2" type="ORF">HAP48_018560</name>
</gene>
<reference evidence="2" key="1">
    <citation type="submission" date="2020-06" db="EMBL/GenBank/DDBJ databases">
        <title>Whole Genome Sequence of Bradyrhizobium sp. Strain 1S1.</title>
        <authorList>
            <person name="Bromfield E.S.P."/>
            <person name="Cloutier S."/>
        </authorList>
    </citation>
    <scope>NUCLEOTIDE SEQUENCE [LARGE SCALE GENOMIC DNA]</scope>
    <source>
        <strain evidence="2">1S1</strain>
    </source>
</reference>
<dbReference type="AlphaFoldDB" id="A0A973W0H7"/>
<evidence type="ECO:0000256" key="1">
    <source>
        <dbReference type="SAM" id="Phobius"/>
    </source>
</evidence>
<feature type="transmembrane region" description="Helical" evidence="1">
    <location>
        <begin position="6"/>
        <end position="29"/>
    </location>
</feature>
<proteinExistence type="predicted"/>
<protein>
    <submittedName>
        <fullName evidence="2">Uncharacterized protein</fullName>
    </submittedName>
</protein>
<keyword evidence="1" id="KW-1133">Transmembrane helix</keyword>
<dbReference type="EMBL" id="JAAOLE020000001">
    <property type="protein sequence ID" value="NVI44915.1"/>
    <property type="molecule type" value="Genomic_DNA"/>
</dbReference>
<evidence type="ECO:0000313" key="2">
    <source>
        <dbReference type="EMBL" id="NVI44915.1"/>
    </source>
</evidence>
<feature type="transmembrane region" description="Helical" evidence="1">
    <location>
        <begin position="41"/>
        <end position="65"/>
    </location>
</feature>